<dbReference type="Proteomes" id="UP000563151">
    <property type="component" value="Unassembled WGS sequence"/>
</dbReference>
<sequence length="126" mass="14531">MVNGIIEIVTRAILSILGLSITYFITISVAYLSKKREALIEKIGVEQYNKTYNIAKSIYFAVEQQFKFIPESAEEKRKLFDEMLLKKIPSLKEEDLYHFREAIVGEINSQIYNSNLLKSANSECEN</sequence>
<reference evidence="2 3" key="1">
    <citation type="submission" date="2020-04" db="EMBL/GenBank/DDBJ databases">
        <title>Genomic insights into acetone-butanol-ethanol (ABE) fermentation by sequencing solventogenic clostridia strains.</title>
        <authorList>
            <person name="Brown S."/>
        </authorList>
    </citation>
    <scope>NUCLEOTIDE SEQUENCE [LARGE SCALE GENOMIC DNA]</scope>
    <source>
        <strain evidence="2 3">DJ011</strain>
    </source>
</reference>
<proteinExistence type="predicted"/>
<comment type="caution">
    <text evidence="2">The sequence shown here is derived from an EMBL/GenBank/DDBJ whole genome shotgun (WGS) entry which is preliminary data.</text>
</comment>
<protein>
    <recommendedName>
        <fullName evidence="4">Phage protein</fullName>
    </recommendedName>
</protein>
<evidence type="ECO:0000313" key="3">
    <source>
        <dbReference type="Proteomes" id="UP000563151"/>
    </source>
</evidence>
<evidence type="ECO:0000313" key="2">
    <source>
        <dbReference type="EMBL" id="MBC2398028.1"/>
    </source>
</evidence>
<evidence type="ECO:0008006" key="4">
    <source>
        <dbReference type="Google" id="ProtNLM"/>
    </source>
</evidence>
<gene>
    <name evidence="2" type="ORF">HGG79_09605</name>
</gene>
<feature type="transmembrane region" description="Helical" evidence="1">
    <location>
        <begin position="12"/>
        <end position="32"/>
    </location>
</feature>
<evidence type="ECO:0000256" key="1">
    <source>
        <dbReference type="SAM" id="Phobius"/>
    </source>
</evidence>
<keyword evidence="3" id="KW-1185">Reference proteome</keyword>
<keyword evidence="1" id="KW-0812">Transmembrane</keyword>
<organism evidence="2 3">
    <name type="scientific">Clostridium tetanomorphum</name>
    <dbReference type="NCBI Taxonomy" id="1553"/>
    <lineage>
        <taxon>Bacteria</taxon>
        <taxon>Bacillati</taxon>
        <taxon>Bacillota</taxon>
        <taxon>Clostridia</taxon>
        <taxon>Eubacteriales</taxon>
        <taxon>Clostridiaceae</taxon>
        <taxon>Clostridium</taxon>
    </lineage>
</organism>
<accession>A0A923ECQ1</accession>
<name>A0A923ECQ1_CLOTT</name>
<dbReference type="AlphaFoldDB" id="A0A923ECQ1"/>
<keyword evidence="1" id="KW-0472">Membrane</keyword>
<keyword evidence="1" id="KW-1133">Transmembrane helix</keyword>
<dbReference type="EMBL" id="JAAZWO010000009">
    <property type="protein sequence ID" value="MBC2398028.1"/>
    <property type="molecule type" value="Genomic_DNA"/>
</dbReference>